<dbReference type="SUPFAM" id="SSF111369">
    <property type="entry name" value="HlyD-like secretion proteins"/>
    <property type="match status" value="1"/>
</dbReference>
<evidence type="ECO:0000313" key="4">
    <source>
        <dbReference type="Proteomes" id="UP000277671"/>
    </source>
</evidence>
<proteinExistence type="inferred from homology"/>
<dbReference type="PRINTS" id="PR01490">
    <property type="entry name" value="RTXTOXIND"/>
</dbReference>
<organism evidence="3 4">
    <name type="scientific">Micromonospora pisi</name>
    <dbReference type="NCBI Taxonomy" id="589240"/>
    <lineage>
        <taxon>Bacteria</taxon>
        <taxon>Bacillati</taxon>
        <taxon>Actinomycetota</taxon>
        <taxon>Actinomycetes</taxon>
        <taxon>Micromonosporales</taxon>
        <taxon>Micromonosporaceae</taxon>
        <taxon>Micromonospora</taxon>
    </lineage>
</organism>
<dbReference type="Pfam" id="PF25989">
    <property type="entry name" value="YknX_C"/>
    <property type="match status" value="1"/>
</dbReference>
<keyword evidence="4" id="KW-1185">Reference proteome</keyword>
<dbReference type="Gene3D" id="2.40.50.100">
    <property type="match status" value="1"/>
</dbReference>
<gene>
    <name evidence="3" type="ORF">BDK92_3109</name>
</gene>
<evidence type="ECO:0000313" key="3">
    <source>
        <dbReference type="EMBL" id="RKR88778.1"/>
    </source>
</evidence>
<dbReference type="EMBL" id="RBKT01000001">
    <property type="protein sequence ID" value="RKR88778.1"/>
    <property type="molecule type" value="Genomic_DNA"/>
</dbReference>
<name>A0A495JJM5_9ACTN</name>
<protein>
    <submittedName>
        <fullName evidence="3">RND family efflux transporter MFP subunit</fullName>
    </submittedName>
</protein>
<dbReference type="Gene3D" id="2.40.30.170">
    <property type="match status" value="1"/>
</dbReference>
<dbReference type="InterPro" id="IPR058637">
    <property type="entry name" value="YknX-like_C"/>
</dbReference>
<comment type="caution">
    <text evidence="3">The sequence shown here is derived from an EMBL/GenBank/DDBJ whole genome shotgun (WGS) entry which is preliminary data.</text>
</comment>
<accession>A0A495JJM5</accession>
<feature type="domain" description="YknX-like C-terminal permuted SH3-like" evidence="2">
    <location>
        <begin position="371"/>
        <end position="437"/>
    </location>
</feature>
<dbReference type="PANTHER" id="PTHR30469">
    <property type="entry name" value="MULTIDRUG RESISTANCE PROTEIN MDTA"/>
    <property type="match status" value="1"/>
</dbReference>
<dbReference type="GO" id="GO:1990281">
    <property type="term" value="C:efflux pump complex"/>
    <property type="evidence" value="ECO:0007669"/>
    <property type="project" value="TreeGrafter"/>
</dbReference>
<sequence length="438" mass="44037">MVLVSLGAVACGDEAAPVALGSVSRASVAELVDAPANVTARAVATVSAPADGLLADLRVEPGATVTAGQILAVIDSPGARNRLKQSEQALDSARRAGQGTGGIRRTELTRSQRATDQAAARAFAAARDAAGKITEPGLRDAQLHQVRAAEQQYATAARAANQAVRAAQRGVAQLNAAVGALTAAQRVQAQQAYELARATVDALTLRAPVGGVVQFGGTGDGTGPGGTLGDLLGAAGLSGGAGGERRTAGPAVPGVDEAVPVGGRVTAGTPIMTVVDVAELGLVAEVDETDVLLVTPGLPAAVEFDAAPGATYDARVRAVDVLPAAGAGAGVGYRVRLTLAGGRFVDGRPAPAPRPGMSALVHLRVRQADDVVTVPAAALFSEQGRDNVWLVRSGRAERVPVTVGVQGTELVQILDGVQPGERLVVGGTDRIRTGQQIS</sequence>
<comment type="similarity">
    <text evidence="1">Belongs to the membrane fusion protein (MFP) (TC 8.A.1) family.</text>
</comment>
<dbReference type="Gene3D" id="2.40.420.20">
    <property type="match status" value="1"/>
</dbReference>
<evidence type="ECO:0000259" key="2">
    <source>
        <dbReference type="Pfam" id="PF25989"/>
    </source>
</evidence>
<dbReference type="AlphaFoldDB" id="A0A495JJM5"/>
<dbReference type="InterPro" id="IPR006143">
    <property type="entry name" value="RND_pump_MFP"/>
</dbReference>
<dbReference type="GO" id="GO:0015562">
    <property type="term" value="F:efflux transmembrane transporter activity"/>
    <property type="evidence" value="ECO:0007669"/>
    <property type="project" value="TreeGrafter"/>
</dbReference>
<dbReference type="Proteomes" id="UP000277671">
    <property type="component" value="Unassembled WGS sequence"/>
</dbReference>
<evidence type="ECO:0000256" key="1">
    <source>
        <dbReference type="ARBA" id="ARBA00009477"/>
    </source>
</evidence>
<reference evidence="3 4" key="1">
    <citation type="submission" date="2018-10" db="EMBL/GenBank/DDBJ databases">
        <title>Sequencing the genomes of 1000 actinobacteria strains.</title>
        <authorList>
            <person name="Klenk H.-P."/>
        </authorList>
    </citation>
    <scope>NUCLEOTIDE SEQUENCE [LARGE SCALE GENOMIC DNA]</scope>
    <source>
        <strain evidence="3 4">DSM 45175</strain>
    </source>
</reference>
<dbReference type="NCBIfam" id="TIGR01730">
    <property type="entry name" value="RND_mfp"/>
    <property type="match status" value="1"/>
</dbReference>